<dbReference type="CDD" id="cd00158">
    <property type="entry name" value="RHOD"/>
    <property type="match status" value="1"/>
</dbReference>
<accession>E9SFQ6</accession>
<dbReference type="SUPFAM" id="SSF50891">
    <property type="entry name" value="Cyclophilin-like"/>
    <property type="match status" value="1"/>
</dbReference>
<dbReference type="PANTHER" id="PTHR43031:SF1">
    <property type="entry name" value="PYRIDINE NUCLEOTIDE-DISULPHIDE OXIDOREDUCTASE"/>
    <property type="match status" value="1"/>
</dbReference>
<dbReference type="InterPro" id="IPR001763">
    <property type="entry name" value="Rhodanese-like_dom"/>
</dbReference>
<dbReference type="eggNOG" id="COG0607">
    <property type="taxonomic scope" value="Bacteria"/>
</dbReference>
<protein>
    <submittedName>
        <fullName evidence="3">Rhodanese-like protein</fullName>
    </submittedName>
</protein>
<dbReference type="SUPFAM" id="SSF52821">
    <property type="entry name" value="Rhodanese/Cell cycle control phosphatase"/>
    <property type="match status" value="1"/>
</dbReference>
<feature type="domain" description="Rhodanese" evidence="2">
    <location>
        <begin position="50"/>
        <end position="136"/>
    </location>
</feature>
<evidence type="ECO:0000313" key="3">
    <source>
        <dbReference type="EMBL" id="EGC01829.1"/>
    </source>
</evidence>
<name>E9SFQ6_RUMAL</name>
<dbReference type="EMBL" id="ADKM02000122">
    <property type="protein sequence ID" value="EGC01829.1"/>
    <property type="molecule type" value="Genomic_DNA"/>
</dbReference>
<feature type="signal peptide" evidence="1">
    <location>
        <begin position="1"/>
        <end position="21"/>
    </location>
</feature>
<dbReference type="PROSITE" id="PS51257">
    <property type="entry name" value="PROKAR_LIPOPROTEIN"/>
    <property type="match status" value="1"/>
</dbReference>
<dbReference type="RefSeq" id="WP_002852162.1">
    <property type="nucleotide sequence ID" value="NZ_ADKM02000122.1"/>
</dbReference>
<dbReference type="InterPro" id="IPR041183">
    <property type="entry name" value="Cyclophilin-like"/>
</dbReference>
<dbReference type="InterPro" id="IPR036873">
    <property type="entry name" value="Rhodanese-like_dom_sf"/>
</dbReference>
<dbReference type="Proteomes" id="UP000004259">
    <property type="component" value="Unassembled WGS sequence"/>
</dbReference>
<dbReference type="PANTHER" id="PTHR43031">
    <property type="entry name" value="FAD-DEPENDENT OXIDOREDUCTASE"/>
    <property type="match status" value="1"/>
</dbReference>
<comment type="caution">
    <text evidence="3">The sequence shown here is derived from an EMBL/GenBank/DDBJ whole genome shotgun (WGS) entry which is preliminary data.</text>
</comment>
<reference evidence="3 4" key="1">
    <citation type="submission" date="2011-02" db="EMBL/GenBank/DDBJ databases">
        <authorList>
            <person name="Nelson K.E."/>
            <person name="Sutton G."/>
            <person name="Torralba M."/>
            <person name="Durkin S."/>
            <person name="Harkins D."/>
            <person name="Montgomery R."/>
            <person name="Ziemer C."/>
            <person name="Klaassens E."/>
            <person name="Ocuiv P."/>
            <person name="Morrison M."/>
        </authorList>
    </citation>
    <scope>NUCLEOTIDE SEQUENCE [LARGE SCALE GENOMIC DNA]</scope>
    <source>
        <strain evidence="3 4">8</strain>
    </source>
</reference>
<dbReference type="PROSITE" id="PS50206">
    <property type="entry name" value="RHODANESE_3"/>
    <property type="match status" value="1"/>
</dbReference>
<dbReference type="Pfam" id="PF00581">
    <property type="entry name" value="Rhodanese"/>
    <property type="match status" value="1"/>
</dbReference>
<keyword evidence="1" id="KW-0732">Signal</keyword>
<evidence type="ECO:0000256" key="1">
    <source>
        <dbReference type="SAM" id="SignalP"/>
    </source>
</evidence>
<gene>
    <name evidence="3" type="ORF">CUS_7855</name>
</gene>
<dbReference type="SMART" id="SM00450">
    <property type="entry name" value="RHOD"/>
    <property type="match status" value="1"/>
</dbReference>
<keyword evidence="4" id="KW-1185">Reference proteome</keyword>
<dbReference type="AlphaFoldDB" id="E9SFQ6"/>
<dbReference type="STRING" id="246199.CUS_7855"/>
<dbReference type="Gene3D" id="3.40.250.10">
    <property type="entry name" value="Rhodanese-like domain"/>
    <property type="match status" value="1"/>
</dbReference>
<evidence type="ECO:0000313" key="4">
    <source>
        <dbReference type="Proteomes" id="UP000004259"/>
    </source>
</evidence>
<proteinExistence type="predicted"/>
<dbReference type="InterPro" id="IPR029000">
    <property type="entry name" value="Cyclophilin-like_dom_sf"/>
</dbReference>
<dbReference type="InterPro" id="IPR050229">
    <property type="entry name" value="GlpE_sulfurtransferase"/>
</dbReference>
<dbReference type="Pfam" id="PF18050">
    <property type="entry name" value="Cyclophil_like2"/>
    <property type="match status" value="1"/>
</dbReference>
<sequence>MKRYIIAVLVAAAAGFLIGCAAKSTLTENTGEYSGYKQITQEEAKDMMAQDDGHIIVDVRRQDEFAAGHIPDAVCIPNETIDKMKPAELPDLEQIILIYCRSGNRSKQAAQKLVDMGYTNIYEFGGIIDWTGEVVTEDNVSSTTDETPITISECSENDSEFADITTDPYPVLAFDVGDRTFLAKLEDNSSVDDLISKMPVSGIEITMSDYGGFEKVGDLPFELTTNDTDITTVPGDVILYQGNKITVYYGENTWNFTKLGHIDASREELLEAFGDGETEVRISVEMTE</sequence>
<organism evidence="3 4">
    <name type="scientific">Ruminococcus albus 8</name>
    <dbReference type="NCBI Taxonomy" id="246199"/>
    <lineage>
        <taxon>Bacteria</taxon>
        <taxon>Bacillati</taxon>
        <taxon>Bacillota</taxon>
        <taxon>Clostridia</taxon>
        <taxon>Eubacteriales</taxon>
        <taxon>Oscillospiraceae</taxon>
        <taxon>Ruminococcus</taxon>
    </lineage>
</organism>
<feature type="chain" id="PRO_5038616393" evidence="1">
    <location>
        <begin position="22"/>
        <end position="288"/>
    </location>
</feature>
<evidence type="ECO:0000259" key="2">
    <source>
        <dbReference type="PROSITE" id="PS50206"/>
    </source>
</evidence>